<evidence type="ECO:0008006" key="5">
    <source>
        <dbReference type="Google" id="ProtNLM"/>
    </source>
</evidence>
<organism evidence="3 4">
    <name type="scientific">Umbra pygmaea</name>
    <name type="common">Eastern mudminnow</name>
    <dbReference type="NCBI Taxonomy" id="75934"/>
    <lineage>
        <taxon>Eukaryota</taxon>
        <taxon>Metazoa</taxon>
        <taxon>Chordata</taxon>
        <taxon>Craniata</taxon>
        <taxon>Vertebrata</taxon>
        <taxon>Euteleostomi</taxon>
        <taxon>Actinopterygii</taxon>
        <taxon>Neopterygii</taxon>
        <taxon>Teleostei</taxon>
        <taxon>Protacanthopterygii</taxon>
        <taxon>Esociformes</taxon>
        <taxon>Umbridae</taxon>
        <taxon>Umbra</taxon>
    </lineage>
</organism>
<keyword evidence="4" id="KW-1185">Reference proteome</keyword>
<accession>A0ABD0XFS2</accession>
<gene>
    <name evidence="3" type="ORF">UPYG_G00096040</name>
</gene>
<evidence type="ECO:0000256" key="2">
    <source>
        <dbReference type="SAM" id="MobiDB-lite"/>
    </source>
</evidence>
<proteinExistence type="predicted"/>
<dbReference type="EMBL" id="JAGEUA010000003">
    <property type="protein sequence ID" value="KAL0992635.1"/>
    <property type="molecule type" value="Genomic_DNA"/>
</dbReference>
<dbReference type="AlphaFoldDB" id="A0ABD0XFS2"/>
<name>A0ABD0XFS2_UMBPY</name>
<feature type="compositionally biased region" description="Basic and acidic residues" evidence="2">
    <location>
        <begin position="1"/>
        <end position="10"/>
    </location>
</feature>
<keyword evidence="1" id="KW-0175">Coiled coil</keyword>
<feature type="region of interest" description="Disordered" evidence="2">
    <location>
        <begin position="1"/>
        <end position="22"/>
    </location>
</feature>
<sequence>MWEARSREGEYDLSGESDFGTTPVLAAARADLKKNTKMAALNSGRLSESIKPDQSAETLEKIHLIEPYHQQQLKRCCPGSPDPEAPLPKSPCRHTSFSNIQEPETTEMQMEPAPELRLGGVERKDDPEWAVQTHHQVIQSPGQGIDVSTRRKSLRRLTRSRRSLPAIHNPCQALCRSISQSLSEEERLEKLMEASMRLAVEKLQDSLSRTPGASLEALQAQVELLENEWCSLAKELRIQPPSATASDPAMDQVRKTIRRLQDECAAWESLLEKHKSKSDQLARQVEQAEGTGMTLDLSSMNQSSQSTVVQTKPDYQSLLARQQPRLQTIHVVMDTQCKMVQELMSIHDQSQLLMKETSSRLAAQAGFQDLSPDPVRGLLAGTLPSSSSVTIPSSSSVTTGSSTVSS</sequence>
<feature type="compositionally biased region" description="Low complexity" evidence="2">
    <location>
        <begin position="385"/>
        <end position="406"/>
    </location>
</feature>
<feature type="region of interest" description="Disordered" evidence="2">
    <location>
        <begin position="378"/>
        <end position="406"/>
    </location>
</feature>
<dbReference type="PANTHER" id="PTHR14778:SF2">
    <property type="entry name" value="KINETOCHORE-ASSOCIATED PROTEIN DSN1 HOMOLOG"/>
    <property type="match status" value="1"/>
</dbReference>
<dbReference type="InterPro" id="IPR013218">
    <property type="entry name" value="Dsn1/Mis13"/>
</dbReference>
<evidence type="ECO:0000313" key="4">
    <source>
        <dbReference type="Proteomes" id="UP001557470"/>
    </source>
</evidence>
<evidence type="ECO:0000256" key="1">
    <source>
        <dbReference type="SAM" id="Coils"/>
    </source>
</evidence>
<protein>
    <recommendedName>
        <fullName evidence="5">DSN1</fullName>
    </recommendedName>
</protein>
<feature type="coiled-coil region" evidence="1">
    <location>
        <begin position="250"/>
        <end position="291"/>
    </location>
</feature>
<comment type="caution">
    <text evidence="3">The sequence shown here is derived from an EMBL/GenBank/DDBJ whole genome shotgun (WGS) entry which is preliminary data.</text>
</comment>
<dbReference type="Proteomes" id="UP001557470">
    <property type="component" value="Unassembled WGS sequence"/>
</dbReference>
<reference evidence="3 4" key="1">
    <citation type="submission" date="2024-06" db="EMBL/GenBank/DDBJ databases">
        <authorList>
            <person name="Pan Q."/>
            <person name="Wen M."/>
            <person name="Jouanno E."/>
            <person name="Zahm M."/>
            <person name="Klopp C."/>
            <person name="Cabau C."/>
            <person name="Louis A."/>
            <person name="Berthelot C."/>
            <person name="Parey E."/>
            <person name="Roest Crollius H."/>
            <person name="Montfort J."/>
            <person name="Robinson-Rechavi M."/>
            <person name="Bouchez O."/>
            <person name="Lampietro C."/>
            <person name="Lopez Roques C."/>
            <person name="Donnadieu C."/>
            <person name="Postlethwait J."/>
            <person name="Bobe J."/>
            <person name="Verreycken H."/>
            <person name="Guiguen Y."/>
        </authorList>
    </citation>
    <scope>NUCLEOTIDE SEQUENCE [LARGE SCALE GENOMIC DNA]</scope>
    <source>
        <strain evidence="3">Up_M1</strain>
        <tissue evidence="3">Testis</tissue>
    </source>
</reference>
<dbReference type="PANTHER" id="PTHR14778">
    <property type="entry name" value="KINETOCHORE-ASSOCIATED PROTEIN DSN1 HOMOLOG"/>
    <property type="match status" value="1"/>
</dbReference>
<evidence type="ECO:0000313" key="3">
    <source>
        <dbReference type="EMBL" id="KAL0992635.1"/>
    </source>
</evidence>